<evidence type="ECO:0000313" key="2">
    <source>
        <dbReference type="EMBL" id="MCG7323588.1"/>
    </source>
</evidence>
<dbReference type="Proteomes" id="UP001521931">
    <property type="component" value="Unassembled WGS sequence"/>
</dbReference>
<dbReference type="Pfam" id="PF18029">
    <property type="entry name" value="Glyoxalase_6"/>
    <property type="match status" value="1"/>
</dbReference>
<dbReference type="Gene3D" id="3.10.180.10">
    <property type="entry name" value="2,3-Dihydroxybiphenyl 1,2-Dioxygenase, domain 1"/>
    <property type="match status" value="1"/>
</dbReference>
<protein>
    <submittedName>
        <fullName evidence="2">VOC family protein</fullName>
    </submittedName>
</protein>
<dbReference type="PANTHER" id="PTHR35908:SF1">
    <property type="entry name" value="CONSERVED PROTEIN"/>
    <property type="match status" value="1"/>
</dbReference>
<sequence length="117" mass="12804">MSLTLGAVTFDCLDVTRTATFWSQVLERPVDAGASEFFAAIGMYGDGPGWLFLRAEPRAAGKAPVHVDLVDPDYPAEVERVVALGAERVADFDEYGVRWTTLLDPEGNCFDIGRRHA</sequence>
<dbReference type="SUPFAM" id="SSF54593">
    <property type="entry name" value="Glyoxalase/Bleomycin resistance protein/Dihydroxybiphenyl dioxygenase"/>
    <property type="match status" value="1"/>
</dbReference>
<feature type="domain" description="Glyoxalase-like" evidence="1">
    <location>
        <begin position="8"/>
        <end position="112"/>
    </location>
</feature>
<name>A0ABS9Q6U9_9MICO</name>
<evidence type="ECO:0000313" key="3">
    <source>
        <dbReference type="Proteomes" id="UP001521931"/>
    </source>
</evidence>
<dbReference type="InterPro" id="IPR029068">
    <property type="entry name" value="Glyas_Bleomycin-R_OHBP_Dase"/>
</dbReference>
<reference evidence="2 3" key="1">
    <citation type="submission" date="2022-02" db="EMBL/GenBank/DDBJ databases">
        <title>Uncovering new skin microbiome diversity through culturing and metagenomics.</title>
        <authorList>
            <person name="Conlan S."/>
            <person name="Deming C."/>
            <person name="Nisc Comparative Sequencing Program N."/>
            <person name="Segre J.A."/>
        </authorList>
    </citation>
    <scope>NUCLEOTIDE SEQUENCE [LARGE SCALE GENOMIC DNA]</scope>
    <source>
        <strain evidence="2 3">ACRQZ</strain>
    </source>
</reference>
<comment type="caution">
    <text evidence="2">The sequence shown here is derived from an EMBL/GenBank/DDBJ whole genome shotgun (WGS) entry which is preliminary data.</text>
</comment>
<dbReference type="InterPro" id="IPR041581">
    <property type="entry name" value="Glyoxalase_6"/>
</dbReference>
<gene>
    <name evidence="2" type="ORF">MHL29_17060</name>
</gene>
<organism evidence="2 3">
    <name type="scientific">Arsenicicoccus bolidensis</name>
    <dbReference type="NCBI Taxonomy" id="229480"/>
    <lineage>
        <taxon>Bacteria</taxon>
        <taxon>Bacillati</taxon>
        <taxon>Actinomycetota</taxon>
        <taxon>Actinomycetes</taxon>
        <taxon>Micrococcales</taxon>
        <taxon>Intrasporangiaceae</taxon>
        <taxon>Arsenicicoccus</taxon>
    </lineage>
</organism>
<dbReference type="RefSeq" id="WP_029211082.1">
    <property type="nucleotide sequence ID" value="NZ_JAKRCV010000086.1"/>
</dbReference>
<accession>A0ABS9Q6U9</accession>
<proteinExistence type="predicted"/>
<dbReference type="PANTHER" id="PTHR35908">
    <property type="entry name" value="HYPOTHETICAL FUSION PROTEIN"/>
    <property type="match status" value="1"/>
</dbReference>
<dbReference type="EMBL" id="JAKRCV010000086">
    <property type="protein sequence ID" value="MCG7323588.1"/>
    <property type="molecule type" value="Genomic_DNA"/>
</dbReference>
<evidence type="ECO:0000259" key="1">
    <source>
        <dbReference type="Pfam" id="PF18029"/>
    </source>
</evidence>
<keyword evidence="3" id="KW-1185">Reference proteome</keyword>